<dbReference type="Proteomes" id="UP000814385">
    <property type="component" value="Unassembled WGS sequence"/>
</dbReference>
<keyword evidence="2 5" id="KW-0288">FMN</keyword>
<protein>
    <recommendedName>
        <fullName evidence="5">Putative NADH dehydrogenase/NAD(P)H nitroreductase HOP52_14370</fullName>
        <ecNumber evidence="5">1.-.-.-</ecNumber>
    </recommendedName>
</protein>
<sequence length="196" mass="21910">MSAIGQAAQATLFTEARTHNVWQDRDVSEESLRELYRLMSCSPTSMNCQPLRLQFLQSQAAKEQLLPALLPGNRQKALQAPVVVVLGYDLEFYRHLPRLFAHNQEAQSTFIGKPQLIHDTAFRNSAIQGAFLILAARSLGLDVGPMSGFDHAAVDAEFWPEGRVKTNFLCNLGYGDPEALFPRGERFAFDEICQVL</sequence>
<dbReference type="HAMAP" id="MF_01204">
    <property type="entry name" value="Oxidoreductase_RutE_HadB"/>
    <property type="match status" value="1"/>
</dbReference>
<name>A0ABS9PCI3_9GAMM</name>
<dbReference type="GO" id="GO:0035527">
    <property type="term" value="F:3-hydroxypropionate dehydrogenase (NADP+) activity"/>
    <property type="evidence" value="ECO:0007669"/>
    <property type="project" value="UniProtKB-EC"/>
</dbReference>
<dbReference type="RefSeq" id="WP_238978091.1">
    <property type="nucleotide sequence ID" value="NZ_JABFUC010000012.1"/>
</dbReference>
<keyword evidence="4 5" id="KW-0560">Oxidoreductase</keyword>
<evidence type="ECO:0000256" key="2">
    <source>
        <dbReference type="ARBA" id="ARBA00022643"/>
    </source>
</evidence>
<dbReference type="Pfam" id="PF00881">
    <property type="entry name" value="Nitroreductase"/>
    <property type="match status" value="1"/>
</dbReference>
<keyword evidence="3 5" id="KW-0521">NADP</keyword>
<comment type="cofactor">
    <cofactor evidence="5">
        <name>FMN</name>
        <dbReference type="ChEBI" id="CHEBI:58210"/>
    </cofactor>
</comment>
<comment type="similarity">
    <text evidence="5">Belongs to the nitroreductase family. HadB/RutE subfamily.</text>
</comment>
<evidence type="ECO:0000256" key="3">
    <source>
        <dbReference type="ARBA" id="ARBA00022857"/>
    </source>
</evidence>
<dbReference type="InterPro" id="IPR050461">
    <property type="entry name" value="Nitroreductase_HadB/RutE"/>
</dbReference>
<reference evidence="7 8" key="1">
    <citation type="submission" date="2020-05" db="EMBL/GenBank/DDBJ databases">
        <title>Comparative genomic analysis of denitrifying bacteria from Halomonas genus.</title>
        <authorList>
            <person name="Wang L."/>
            <person name="Shao Z."/>
        </authorList>
    </citation>
    <scope>NUCLEOTIDE SEQUENCE [LARGE SCALE GENOMIC DNA]</scope>
    <source>
        <strain evidence="7 8">A4</strain>
    </source>
</reference>
<comment type="caution">
    <text evidence="7">The sequence shown here is derived from an EMBL/GenBank/DDBJ whole genome shotgun (WGS) entry which is preliminary data.</text>
</comment>
<gene>
    <name evidence="7" type="ORF">HOP52_14370</name>
</gene>
<evidence type="ECO:0000256" key="1">
    <source>
        <dbReference type="ARBA" id="ARBA00022630"/>
    </source>
</evidence>
<keyword evidence="5" id="KW-0520">NAD</keyword>
<proteinExistence type="inferred from homology"/>
<dbReference type="CDD" id="cd02148">
    <property type="entry name" value="RutE-like"/>
    <property type="match status" value="1"/>
</dbReference>
<dbReference type="Gene3D" id="3.40.109.10">
    <property type="entry name" value="NADH Oxidase"/>
    <property type="match status" value="1"/>
</dbReference>
<dbReference type="EC" id="1.-.-.-" evidence="5"/>
<dbReference type="EMBL" id="JABFUC010000012">
    <property type="protein sequence ID" value="MCG6658942.1"/>
    <property type="molecule type" value="Genomic_DNA"/>
</dbReference>
<keyword evidence="8" id="KW-1185">Reference proteome</keyword>
<evidence type="ECO:0000259" key="6">
    <source>
        <dbReference type="Pfam" id="PF00881"/>
    </source>
</evidence>
<dbReference type="InterPro" id="IPR000415">
    <property type="entry name" value="Nitroreductase-like"/>
</dbReference>
<dbReference type="PANTHER" id="PTHR43543">
    <property type="entry name" value="MALONIC SEMIALDEHYDE REDUCTASE RUTE-RELATED"/>
    <property type="match status" value="1"/>
</dbReference>
<feature type="domain" description="Nitroreductase" evidence="6">
    <location>
        <begin position="23"/>
        <end position="157"/>
    </location>
</feature>
<evidence type="ECO:0000256" key="4">
    <source>
        <dbReference type="ARBA" id="ARBA00023002"/>
    </source>
</evidence>
<evidence type="ECO:0000256" key="5">
    <source>
        <dbReference type="HAMAP-Rule" id="MF_01204"/>
    </source>
</evidence>
<dbReference type="NCBIfam" id="NF003768">
    <property type="entry name" value="PRK05365.1"/>
    <property type="match status" value="1"/>
</dbReference>
<dbReference type="PANTHER" id="PTHR43543:SF1">
    <property type="entry name" value="MALONIC SEMIALDEHYDE REDUCTASE RUTE-RELATED"/>
    <property type="match status" value="1"/>
</dbReference>
<keyword evidence="1 5" id="KW-0285">Flavoprotein</keyword>
<dbReference type="InterPro" id="IPR029479">
    <property type="entry name" value="Nitroreductase"/>
</dbReference>
<dbReference type="SUPFAM" id="SSF55469">
    <property type="entry name" value="FMN-dependent nitroreductase-like"/>
    <property type="match status" value="1"/>
</dbReference>
<accession>A0ABS9PCI3</accession>
<organism evidence="7 8">
    <name type="scientific">Billgrantia campisalis</name>
    <dbReference type="NCBI Taxonomy" id="74661"/>
    <lineage>
        <taxon>Bacteria</taxon>
        <taxon>Pseudomonadati</taxon>
        <taxon>Pseudomonadota</taxon>
        <taxon>Gammaproteobacteria</taxon>
        <taxon>Oceanospirillales</taxon>
        <taxon>Halomonadaceae</taxon>
        <taxon>Billgrantia</taxon>
    </lineage>
</organism>
<evidence type="ECO:0000313" key="7">
    <source>
        <dbReference type="EMBL" id="MCG6658942.1"/>
    </source>
</evidence>
<dbReference type="InterPro" id="IPR023936">
    <property type="entry name" value="RutE-like"/>
</dbReference>
<evidence type="ECO:0000313" key="8">
    <source>
        <dbReference type="Proteomes" id="UP000814385"/>
    </source>
</evidence>